<keyword evidence="3" id="KW-1185">Reference proteome</keyword>
<sequence>MSIHNIEIKAHCNNPDAIRDILQKHGADFIGTDHQVDIYFQVPQGRLKLRRGTIEQKLIFYQRNNQKGPKSSDIHLVPATHPQKMQALLENALGTKVTVDKQREIYFIDNVKFHIDEVKELGSFMEIEAIDEDRTVGEEKLQQQCQKYMALFNIQEEDLVAESYSDLLLKR</sequence>
<dbReference type="PANTHER" id="PTHR21028">
    <property type="entry name" value="SI:CH211-156B7.4"/>
    <property type="match status" value="1"/>
</dbReference>
<accession>A0ABT3PYR0</accession>
<reference evidence="2 3" key="1">
    <citation type="submission" date="2021-11" db="EMBL/GenBank/DDBJ databases">
        <title>Aliifidinibius sp. nov., a new bacterium isolated from saline soil.</title>
        <authorList>
            <person name="Galisteo C."/>
            <person name="De La Haba R."/>
            <person name="Sanchez-Porro C."/>
            <person name="Ventosa A."/>
        </authorList>
    </citation>
    <scope>NUCLEOTIDE SEQUENCE [LARGE SCALE GENOMIC DNA]</scope>
    <source>
        <strain evidence="2 3">KACC 190600</strain>
    </source>
</reference>
<evidence type="ECO:0000313" key="3">
    <source>
        <dbReference type="Proteomes" id="UP001207337"/>
    </source>
</evidence>
<proteinExistence type="predicted"/>
<dbReference type="Pfam" id="PF01928">
    <property type="entry name" value="CYTH"/>
    <property type="match status" value="1"/>
</dbReference>
<evidence type="ECO:0000313" key="2">
    <source>
        <dbReference type="EMBL" id="MCW9713005.1"/>
    </source>
</evidence>
<feature type="domain" description="CYTH" evidence="1">
    <location>
        <begin position="3"/>
        <end position="170"/>
    </location>
</feature>
<name>A0ABT3PYR0_9BACT</name>
<dbReference type="EMBL" id="JAJNDC010000002">
    <property type="protein sequence ID" value="MCW9713005.1"/>
    <property type="molecule type" value="Genomic_DNA"/>
</dbReference>
<dbReference type="SUPFAM" id="SSF55154">
    <property type="entry name" value="CYTH-like phosphatases"/>
    <property type="match status" value="1"/>
</dbReference>
<dbReference type="PROSITE" id="PS51707">
    <property type="entry name" value="CYTH"/>
    <property type="match status" value="1"/>
</dbReference>
<dbReference type="CDD" id="cd07890">
    <property type="entry name" value="CYTH-like_AC_IV-like"/>
    <property type="match status" value="1"/>
</dbReference>
<dbReference type="SMART" id="SM01118">
    <property type="entry name" value="CYTH"/>
    <property type="match status" value="1"/>
</dbReference>
<dbReference type="RefSeq" id="WP_265789406.1">
    <property type="nucleotide sequence ID" value="NZ_BAABRS010000002.1"/>
</dbReference>
<dbReference type="PANTHER" id="PTHR21028:SF2">
    <property type="entry name" value="CYTH DOMAIN-CONTAINING PROTEIN"/>
    <property type="match status" value="1"/>
</dbReference>
<evidence type="ECO:0000259" key="1">
    <source>
        <dbReference type="PROSITE" id="PS51707"/>
    </source>
</evidence>
<comment type="caution">
    <text evidence="2">The sequence shown here is derived from an EMBL/GenBank/DDBJ whole genome shotgun (WGS) entry which is preliminary data.</text>
</comment>
<dbReference type="Proteomes" id="UP001207337">
    <property type="component" value="Unassembled WGS sequence"/>
</dbReference>
<dbReference type="InterPro" id="IPR033469">
    <property type="entry name" value="CYTH-like_dom_sf"/>
</dbReference>
<gene>
    <name evidence="2" type="ORF">LQ318_08810</name>
</gene>
<dbReference type="Gene3D" id="2.40.320.10">
    <property type="entry name" value="Hypothetical Protein Pfu-838710-001"/>
    <property type="match status" value="1"/>
</dbReference>
<organism evidence="2 3">
    <name type="scientific">Fodinibius salicampi</name>
    <dbReference type="NCBI Taxonomy" id="1920655"/>
    <lineage>
        <taxon>Bacteria</taxon>
        <taxon>Pseudomonadati</taxon>
        <taxon>Balneolota</taxon>
        <taxon>Balneolia</taxon>
        <taxon>Balneolales</taxon>
        <taxon>Balneolaceae</taxon>
        <taxon>Fodinibius</taxon>
    </lineage>
</organism>
<dbReference type="InterPro" id="IPR023577">
    <property type="entry name" value="CYTH_domain"/>
</dbReference>
<protein>
    <submittedName>
        <fullName evidence="2">Class IV adenylate cyclase</fullName>
    </submittedName>
</protein>
<dbReference type="InterPro" id="IPR008173">
    <property type="entry name" value="Adenylyl_cyclase_CyaB"/>
</dbReference>